<feature type="chain" id="PRO_5042530226" description="Protein CPL1-like domain-containing protein" evidence="1">
    <location>
        <begin position="18"/>
        <end position="292"/>
    </location>
</feature>
<dbReference type="EMBL" id="CP144541">
    <property type="protein sequence ID" value="WVW80893.1"/>
    <property type="molecule type" value="Genomic_DNA"/>
</dbReference>
<dbReference type="AlphaFoldDB" id="A0AAJ8M6Q2"/>
<reference evidence="3" key="2">
    <citation type="submission" date="2024-02" db="EMBL/GenBank/DDBJ databases">
        <title>Comparative genomics of Cryptococcus and Kwoniella reveals pathogenesis evolution and contrasting modes of karyotype evolution via chromosome fusion or intercentromeric recombination.</title>
        <authorList>
            <person name="Coelho M.A."/>
            <person name="David-Palma M."/>
            <person name="Shea T."/>
            <person name="Bowers K."/>
            <person name="McGinley-Smith S."/>
            <person name="Mohammad A.W."/>
            <person name="Gnirke A."/>
            <person name="Yurkov A.M."/>
            <person name="Nowrousian M."/>
            <person name="Sun S."/>
            <person name="Cuomo C.A."/>
            <person name="Heitman J."/>
        </authorList>
    </citation>
    <scope>NUCLEOTIDE SEQUENCE</scope>
    <source>
        <strain evidence="3">CBS 10118</strain>
    </source>
</reference>
<name>A0AAJ8M6Q2_9TREE</name>
<organism evidence="3 4">
    <name type="scientific">Kwoniella bestiolae CBS 10118</name>
    <dbReference type="NCBI Taxonomy" id="1296100"/>
    <lineage>
        <taxon>Eukaryota</taxon>
        <taxon>Fungi</taxon>
        <taxon>Dikarya</taxon>
        <taxon>Basidiomycota</taxon>
        <taxon>Agaricomycotina</taxon>
        <taxon>Tremellomycetes</taxon>
        <taxon>Tremellales</taxon>
        <taxon>Cryptococcaceae</taxon>
        <taxon>Kwoniella</taxon>
    </lineage>
</organism>
<dbReference type="GeneID" id="30205978"/>
<dbReference type="PANTHER" id="PTHR35192:SF2">
    <property type="entry name" value="APPLE DOMAIN-CONTAINING PROTEIN"/>
    <property type="match status" value="1"/>
</dbReference>
<keyword evidence="4" id="KW-1185">Reference proteome</keyword>
<gene>
    <name evidence="3" type="ORF">I302_102884</name>
</gene>
<reference evidence="3" key="1">
    <citation type="submission" date="2013-07" db="EMBL/GenBank/DDBJ databases">
        <authorList>
            <consortium name="The Broad Institute Genome Sequencing Platform"/>
            <person name="Cuomo C."/>
            <person name="Litvintseva A."/>
            <person name="Chen Y."/>
            <person name="Heitman J."/>
            <person name="Sun S."/>
            <person name="Springer D."/>
            <person name="Dromer F."/>
            <person name="Young S.K."/>
            <person name="Zeng Q."/>
            <person name="Gargeya S."/>
            <person name="Fitzgerald M."/>
            <person name="Abouelleil A."/>
            <person name="Alvarado L."/>
            <person name="Berlin A.M."/>
            <person name="Chapman S.B."/>
            <person name="Dewar J."/>
            <person name="Goldberg J."/>
            <person name="Griggs A."/>
            <person name="Gujja S."/>
            <person name="Hansen M."/>
            <person name="Howarth C."/>
            <person name="Imamovic A."/>
            <person name="Larimer J."/>
            <person name="McCowan C."/>
            <person name="Murphy C."/>
            <person name="Pearson M."/>
            <person name="Priest M."/>
            <person name="Roberts A."/>
            <person name="Saif S."/>
            <person name="Shea T."/>
            <person name="Sykes S."/>
            <person name="Wortman J."/>
            <person name="Nusbaum C."/>
            <person name="Birren B."/>
        </authorList>
    </citation>
    <scope>NUCLEOTIDE SEQUENCE</scope>
    <source>
        <strain evidence="3">CBS 10118</strain>
    </source>
</reference>
<protein>
    <recommendedName>
        <fullName evidence="2">Protein CPL1-like domain-containing protein</fullName>
    </recommendedName>
</protein>
<keyword evidence="1" id="KW-0732">Signal</keyword>
<dbReference type="InterPro" id="IPR038955">
    <property type="entry name" value="PriA/CPL1_fungi"/>
</dbReference>
<dbReference type="KEGG" id="kbi:30205978"/>
<dbReference type="InterPro" id="IPR048661">
    <property type="entry name" value="CPL1-like"/>
</dbReference>
<evidence type="ECO:0000313" key="3">
    <source>
        <dbReference type="EMBL" id="WVW80893.1"/>
    </source>
</evidence>
<evidence type="ECO:0000256" key="1">
    <source>
        <dbReference type="SAM" id="SignalP"/>
    </source>
</evidence>
<feature type="domain" description="Protein CPL1-like" evidence="2">
    <location>
        <begin position="220"/>
        <end position="286"/>
    </location>
</feature>
<proteinExistence type="predicted"/>
<dbReference type="Proteomes" id="UP000092730">
    <property type="component" value="Chromosome 1"/>
</dbReference>
<sequence length="292" mass="30493">MIVPIIIAALAIRSVEAATYIGCVDPANVPAGSSTTISTDVNACINFCTTASTTDAFYSNVDGMCTCTSSSGSFTIYEQAQDSGGTCSSDQASAWILNTPFGFSGCYSQTVSQGRTRTTFPSSPEGCLANCATYEGAALSRSNNLLVCQCADTLDGDGAEVCQPASASGGFYLYGQSLTEPTALARRQLRERLRRAQIARNQYCPSSLTACMIGCDHEAFECIDTQADLEACGGCMNGLYGPTVRNAIATGVDCSALPNVALGGVTCTRGQCEVSACKYGYALVDNQCVRML</sequence>
<dbReference type="RefSeq" id="XP_065725651.1">
    <property type="nucleotide sequence ID" value="XM_065869579.1"/>
</dbReference>
<dbReference type="PANTHER" id="PTHR35192">
    <property type="entry name" value="PROTEIN, PUTATIVE-RELATED"/>
    <property type="match status" value="1"/>
</dbReference>
<feature type="signal peptide" evidence="1">
    <location>
        <begin position="1"/>
        <end position="17"/>
    </location>
</feature>
<evidence type="ECO:0000259" key="2">
    <source>
        <dbReference type="Pfam" id="PF21671"/>
    </source>
</evidence>
<accession>A0AAJ8M6Q2</accession>
<dbReference type="Pfam" id="PF21671">
    <property type="entry name" value="CPL1-like"/>
    <property type="match status" value="1"/>
</dbReference>
<evidence type="ECO:0000313" key="4">
    <source>
        <dbReference type="Proteomes" id="UP000092730"/>
    </source>
</evidence>